<dbReference type="EMBL" id="PEWY01000029">
    <property type="protein sequence ID" value="PIU37395.1"/>
    <property type="molecule type" value="Genomic_DNA"/>
</dbReference>
<feature type="transmembrane region" description="Helical" evidence="1">
    <location>
        <begin position="44"/>
        <end position="62"/>
    </location>
</feature>
<dbReference type="AlphaFoldDB" id="A0A2M6YV90"/>
<name>A0A2M6YV90_9BACT</name>
<proteinExistence type="predicted"/>
<evidence type="ECO:0000313" key="3">
    <source>
        <dbReference type="Proteomes" id="UP000230184"/>
    </source>
</evidence>
<gene>
    <name evidence="2" type="ORF">COT02_01080</name>
</gene>
<keyword evidence="1" id="KW-0812">Transmembrane</keyword>
<reference evidence="3" key="1">
    <citation type="submission" date="2017-09" db="EMBL/GenBank/DDBJ databases">
        <title>Depth-based differentiation of microbial function through sediment-hosted aquifers and enrichment of novel symbionts in the deep terrestrial subsurface.</title>
        <authorList>
            <person name="Probst A.J."/>
            <person name="Ladd B."/>
            <person name="Jarett J.K."/>
            <person name="Geller-Mcgrath D.E."/>
            <person name="Sieber C.M.K."/>
            <person name="Emerson J.B."/>
            <person name="Anantharaman K."/>
            <person name="Thomas B.C."/>
            <person name="Malmstrom R."/>
            <person name="Stieglmeier M."/>
            <person name="Klingl A."/>
            <person name="Woyke T."/>
            <person name="Ryan C.M."/>
            <person name="Banfield J.F."/>
        </authorList>
    </citation>
    <scope>NUCLEOTIDE SEQUENCE [LARGE SCALE GENOMIC DNA]</scope>
</reference>
<comment type="caution">
    <text evidence="2">The sequence shown here is derived from an EMBL/GenBank/DDBJ whole genome shotgun (WGS) entry which is preliminary data.</text>
</comment>
<protein>
    <recommendedName>
        <fullName evidence="4">Zinc ribbon domain-containing protein</fullName>
    </recommendedName>
</protein>
<accession>A0A2M6YV90</accession>
<evidence type="ECO:0000256" key="1">
    <source>
        <dbReference type="SAM" id="Phobius"/>
    </source>
</evidence>
<evidence type="ECO:0008006" key="4">
    <source>
        <dbReference type="Google" id="ProtNLM"/>
    </source>
</evidence>
<feature type="transmembrane region" description="Helical" evidence="1">
    <location>
        <begin position="74"/>
        <end position="98"/>
    </location>
</feature>
<keyword evidence="1" id="KW-0472">Membrane</keyword>
<dbReference type="Proteomes" id="UP000230184">
    <property type="component" value="Unassembled WGS sequence"/>
</dbReference>
<sequence>MDTLEIPQLCPACQYKIQADWFFCPNCAKELKEKIPEISLGKQILIYAVSFFLTPLGLGWGLKYVKSADKKIRMIGIISIVLTVVSMILMIISAKGFIDQYAKLLNNLVPSY</sequence>
<organism evidence="2 3">
    <name type="scientific">Candidatus Roizmanbacteria bacterium CG07_land_8_20_14_0_80_34_15</name>
    <dbReference type="NCBI Taxonomy" id="1974849"/>
    <lineage>
        <taxon>Bacteria</taxon>
        <taxon>Candidatus Roizmaniibacteriota</taxon>
    </lineage>
</organism>
<evidence type="ECO:0000313" key="2">
    <source>
        <dbReference type="EMBL" id="PIU37395.1"/>
    </source>
</evidence>
<keyword evidence="1" id="KW-1133">Transmembrane helix</keyword>